<accession>A0A2A4CR83</accession>
<protein>
    <recommendedName>
        <fullName evidence="3">DUF2125 domain-containing protein</fullName>
    </recommendedName>
</protein>
<sequence>MRAMRRLIWVVLALSGLYAGYWALGAKALRGGAEAALVEVRRAGWGDAGGLSLAGFPSRFDLTLDAPRVTDPAGAFEWRAPVAQILALSYQPNRVIFWAPPEQELRLGGQAFTLTNTDMRASVEVGLNEAAPLSEATLVIETPALAGAQGALRAEARQLRGAIALAPAQPETPDAPAYRIGLELLDATSPALDDPIAQLTLDAVVSLTAPLDRHLAETQTPPRPEHLSLRRLYLDWAGKRLLVQGELTPDAAGYPQGKLVLESAEWRDWIATAEAQGLVPAKNKAMLLAAAESLARQSPDGVLRLPLAFRSGGIFFGPLALGPAPRLW</sequence>
<comment type="caution">
    <text evidence="1">The sequence shown here is derived from an EMBL/GenBank/DDBJ whole genome shotgun (WGS) entry which is preliminary data.</text>
</comment>
<proteinExistence type="predicted"/>
<evidence type="ECO:0000313" key="1">
    <source>
        <dbReference type="EMBL" id="PCD76997.1"/>
    </source>
</evidence>
<name>A0A2A4CR83_9RHOB</name>
<dbReference type="EMBL" id="NTJD01000003">
    <property type="protein sequence ID" value="PCD76997.1"/>
    <property type="molecule type" value="Genomic_DNA"/>
</dbReference>
<dbReference type="Pfam" id="PF09898">
    <property type="entry name" value="DUF2125"/>
    <property type="match status" value="1"/>
</dbReference>
<evidence type="ECO:0000313" key="2">
    <source>
        <dbReference type="Proteomes" id="UP000243507"/>
    </source>
</evidence>
<keyword evidence="2" id="KW-1185">Reference proteome</keyword>
<organism evidence="1 2">
    <name type="scientific">Pseudothioclava arenosa</name>
    <dbReference type="NCBI Taxonomy" id="1795308"/>
    <lineage>
        <taxon>Bacteria</taxon>
        <taxon>Pseudomonadati</taxon>
        <taxon>Pseudomonadota</taxon>
        <taxon>Alphaproteobacteria</taxon>
        <taxon>Rhodobacterales</taxon>
        <taxon>Paracoccaceae</taxon>
        <taxon>Pseudothioclava</taxon>
    </lineage>
</organism>
<evidence type="ECO:0008006" key="3">
    <source>
        <dbReference type="Google" id="ProtNLM"/>
    </source>
</evidence>
<reference evidence="1 2" key="1">
    <citation type="submission" date="2017-09" db="EMBL/GenBank/DDBJ databases">
        <title>A multilocus sequence analysis scheme for characterization of bacteria in the genus Thioclava.</title>
        <authorList>
            <person name="Liu Y."/>
            <person name="Shao Z."/>
        </authorList>
    </citation>
    <scope>NUCLEOTIDE SEQUENCE [LARGE SCALE GENOMIC DNA]</scope>
    <source>
        <strain evidence="1 2">CAU 1312</strain>
    </source>
</reference>
<dbReference type="Proteomes" id="UP000243507">
    <property type="component" value="Unassembled WGS sequence"/>
</dbReference>
<dbReference type="AlphaFoldDB" id="A0A2A4CR83"/>
<dbReference type="InterPro" id="IPR018666">
    <property type="entry name" value="DUF2125"/>
</dbReference>
<gene>
    <name evidence="1" type="ORF">CLN94_04255</name>
</gene>
<dbReference type="OrthoDB" id="7625707at2"/>